<keyword evidence="3" id="KW-1185">Reference proteome</keyword>
<dbReference type="Proteomes" id="UP001287286">
    <property type="component" value="Unassembled WGS sequence"/>
</dbReference>
<proteinExistence type="predicted"/>
<protein>
    <submittedName>
        <fullName evidence="2">Uncharacterized protein</fullName>
    </submittedName>
</protein>
<feature type="region of interest" description="Disordered" evidence="1">
    <location>
        <begin position="25"/>
        <end position="84"/>
    </location>
</feature>
<evidence type="ECO:0000313" key="2">
    <source>
        <dbReference type="EMBL" id="KAK4084940.1"/>
    </source>
</evidence>
<evidence type="ECO:0000256" key="1">
    <source>
        <dbReference type="SAM" id="MobiDB-lite"/>
    </source>
</evidence>
<organism evidence="2 3">
    <name type="scientific">Purpureocillium lilacinum</name>
    <name type="common">Paecilomyces lilacinus</name>
    <dbReference type="NCBI Taxonomy" id="33203"/>
    <lineage>
        <taxon>Eukaryota</taxon>
        <taxon>Fungi</taxon>
        <taxon>Dikarya</taxon>
        <taxon>Ascomycota</taxon>
        <taxon>Pezizomycotina</taxon>
        <taxon>Sordariomycetes</taxon>
        <taxon>Hypocreomycetidae</taxon>
        <taxon>Hypocreales</taxon>
        <taxon>Ophiocordycipitaceae</taxon>
        <taxon>Purpureocillium</taxon>
    </lineage>
</organism>
<gene>
    <name evidence="2" type="ORF">Purlil1_9975</name>
</gene>
<feature type="region of interest" description="Disordered" evidence="1">
    <location>
        <begin position="268"/>
        <end position="311"/>
    </location>
</feature>
<sequence>MPGKPPNSLPHCIHLMDASLHWDPPEPETLDFLPPDPQGFQGWAAAPRTPGSSTARPNHASARWPQGRAESGGTLGRTPSRFPNRNAQGIKDAKHWATFSAEACLDQGTKRYLTLSPARRVRSRRVLLDVARAPWPGKGWTTLLMQFLRRVRIRSFTLETPMAAYFFVDPRRRRNTYDAVRMKPVNRLRGPRHLTTTYRPVHNDNGDELDLQIETNKALSRDVPMHTANHTRRRHRLLHLLSPPPLNLWHTPVAWAFGLPPALRVSALQHDHQHTGRRKQVPRQFPLCRSPRQSSQPATQATARSTHVADCRNRGESTTVGLFFAPEAVSFSPPPPHAGEQTAEGGARSANVRYVIPCELVGPSATAAACIIATRRAAWGMHFELPSTWVIPASTPYHESIAIACTACLDMHR</sequence>
<accession>A0ABR0BNN2</accession>
<reference evidence="2 3" key="1">
    <citation type="journal article" date="2024" name="Microbiol. Resour. Announc.">
        <title>Genome annotations for the ascomycete fungi Trichoderma harzianum, Trichoderma aggressivum, and Purpureocillium lilacinum.</title>
        <authorList>
            <person name="Beijen E.P.W."/>
            <person name="Ohm R.A."/>
        </authorList>
    </citation>
    <scope>NUCLEOTIDE SEQUENCE [LARGE SCALE GENOMIC DNA]</scope>
    <source>
        <strain evidence="2 3">CBS 150709</strain>
    </source>
</reference>
<feature type="compositionally biased region" description="Polar residues" evidence="1">
    <location>
        <begin position="291"/>
        <end position="305"/>
    </location>
</feature>
<name>A0ABR0BNN2_PURLI</name>
<evidence type="ECO:0000313" key="3">
    <source>
        <dbReference type="Proteomes" id="UP001287286"/>
    </source>
</evidence>
<comment type="caution">
    <text evidence="2">The sequence shown here is derived from an EMBL/GenBank/DDBJ whole genome shotgun (WGS) entry which is preliminary data.</text>
</comment>
<dbReference type="EMBL" id="JAWRVI010000048">
    <property type="protein sequence ID" value="KAK4084940.1"/>
    <property type="molecule type" value="Genomic_DNA"/>
</dbReference>